<keyword evidence="1" id="KW-0472">Membrane</keyword>
<name>A0A9X2XNE7_9BACT</name>
<feature type="transmembrane region" description="Helical" evidence="1">
    <location>
        <begin position="355"/>
        <end position="376"/>
    </location>
</feature>
<dbReference type="RefSeq" id="WP_279296010.1">
    <property type="nucleotide sequence ID" value="NZ_JAOTIF010000002.1"/>
</dbReference>
<feature type="transmembrane region" description="Helical" evidence="1">
    <location>
        <begin position="325"/>
        <end position="343"/>
    </location>
</feature>
<gene>
    <name evidence="2" type="primary">creD</name>
    <name evidence="2" type="ORF">OCK74_05515</name>
</gene>
<dbReference type="NCBIfam" id="NF008712">
    <property type="entry name" value="PRK11715.1-1"/>
    <property type="match status" value="1"/>
</dbReference>
<dbReference type="PIRSF" id="PIRSF004548">
    <property type="entry name" value="CreD"/>
    <property type="match status" value="1"/>
</dbReference>
<reference evidence="2" key="2">
    <citation type="submission" date="2023-04" db="EMBL/GenBank/DDBJ databases">
        <title>Paracnuella aquatica gen. nov., sp. nov., a member of the family Chitinophagaceae isolated from a hot spring.</title>
        <authorList>
            <person name="Wang C."/>
        </authorList>
    </citation>
    <scope>NUCLEOTIDE SEQUENCE</scope>
    <source>
        <strain evidence="2">LB-8</strain>
    </source>
</reference>
<dbReference type="EMBL" id="JAOTIF010000002">
    <property type="protein sequence ID" value="MCU7548563.1"/>
    <property type="molecule type" value="Genomic_DNA"/>
</dbReference>
<dbReference type="PANTHER" id="PTHR30092">
    <property type="entry name" value="INNER MEMBRANE PROTEIN CRED"/>
    <property type="match status" value="1"/>
</dbReference>
<proteinExistence type="predicted"/>
<dbReference type="InterPro" id="IPR010364">
    <property type="entry name" value="Uncharacterised_IM_CreD"/>
</dbReference>
<dbReference type="Pfam" id="PF06123">
    <property type="entry name" value="CreD"/>
    <property type="match status" value="1"/>
</dbReference>
<feature type="transmembrane region" description="Helical" evidence="1">
    <location>
        <begin position="408"/>
        <end position="425"/>
    </location>
</feature>
<evidence type="ECO:0000256" key="1">
    <source>
        <dbReference type="SAM" id="Phobius"/>
    </source>
</evidence>
<evidence type="ECO:0000313" key="3">
    <source>
        <dbReference type="Proteomes" id="UP001155483"/>
    </source>
</evidence>
<sequence length="455" mass="50749">MESFAQNIWSKSKLLVKGLIIGLLVLLLMIPTFYVQNLIKEREERQKEAIAEVSSKWASRQNISGPVVVVPYWKAAGDTSKRVQTKHFATFLPDDLNINSVVSPLEKHRGIYKVMLYTSKNDISATFKEINPQKLNISQENILWNEAFVKMYVTDTKGLNEELVVKWNNRPCLMAPQTEAEEVASGGLSAPLNLTKAEDFKNVKVSATVDLSGSEQLLFTPFGKITTVNLQSSWPHPSFTGNILPQSSNLKENGFSATWKSLAHKRNFPQQWKDGAYVVGDQDGRSVDHATTTTPVGNGINTSSAAFGVDLFVPVSGYQKTMRSIKYAVLCILLTFAAFFLIETTQKKSVHPFQYGLIGLALILFYTLLLSFSEYIGFNASYIIASLATIGLIAWFVNGILTSSRLTTLLAMVLLLMYTYIFTLLQLQDYALLLGSIGLFITLGVIMSFTRKMQW</sequence>
<comment type="caution">
    <text evidence="2">The sequence shown here is derived from an EMBL/GenBank/DDBJ whole genome shotgun (WGS) entry which is preliminary data.</text>
</comment>
<feature type="transmembrane region" description="Helical" evidence="1">
    <location>
        <begin position="431"/>
        <end position="450"/>
    </location>
</feature>
<reference evidence="2" key="1">
    <citation type="submission" date="2022-09" db="EMBL/GenBank/DDBJ databases">
        <authorList>
            <person name="Yuan C."/>
            <person name="Ke Z."/>
        </authorList>
    </citation>
    <scope>NUCLEOTIDE SEQUENCE</scope>
    <source>
        <strain evidence="2">LB-8</strain>
    </source>
</reference>
<evidence type="ECO:0000313" key="2">
    <source>
        <dbReference type="EMBL" id="MCU7548563.1"/>
    </source>
</evidence>
<feature type="transmembrane region" description="Helical" evidence="1">
    <location>
        <begin position="14"/>
        <end position="35"/>
    </location>
</feature>
<accession>A0A9X2XNE7</accession>
<protein>
    <submittedName>
        <fullName evidence="2">Cell envelope integrity protein CreD</fullName>
    </submittedName>
</protein>
<keyword evidence="1" id="KW-1133">Transmembrane helix</keyword>
<feature type="transmembrane region" description="Helical" evidence="1">
    <location>
        <begin position="382"/>
        <end position="401"/>
    </location>
</feature>
<organism evidence="2 3">
    <name type="scientific">Paraflavisolibacter caeni</name>
    <dbReference type="NCBI Taxonomy" id="2982496"/>
    <lineage>
        <taxon>Bacteria</taxon>
        <taxon>Pseudomonadati</taxon>
        <taxon>Bacteroidota</taxon>
        <taxon>Chitinophagia</taxon>
        <taxon>Chitinophagales</taxon>
        <taxon>Chitinophagaceae</taxon>
        <taxon>Paraflavisolibacter</taxon>
    </lineage>
</organism>
<keyword evidence="3" id="KW-1185">Reference proteome</keyword>
<dbReference type="PANTHER" id="PTHR30092:SF0">
    <property type="entry name" value="INNER MEMBRANE PROTEIN CRED"/>
    <property type="match status" value="1"/>
</dbReference>
<dbReference type="AlphaFoldDB" id="A0A9X2XNE7"/>
<dbReference type="Proteomes" id="UP001155483">
    <property type="component" value="Unassembled WGS sequence"/>
</dbReference>
<keyword evidence="1" id="KW-0812">Transmembrane</keyword>
<dbReference type="GO" id="GO:0005886">
    <property type="term" value="C:plasma membrane"/>
    <property type="evidence" value="ECO:0007669"/>
    <property type="project" value="TreeGrafter"/>
</dbReference>